<evidence type="ECO:0008006" key="5">
    <source>
        <dbReference type="Google" id="ProtNLM"/>
    </source>
</evidence>
<evidence type="ECO:0000313" key="4">
    <source>
        <dbReference type="Proteomes" id="UP000438448"/>
    </source>
</evidence>
<accession>A0A7K0D428</accession>
<dbReference type="Proteomes" id="UP000438448">
    <property type="component" value="Unassembled WGS sequence"/>
</dbReference>
<dbReference type="Pfam" id="PF13635">
    <property type="entry name" value="DUF4143"/>
    <property type="match status" value="1"/>
</dbReference>
<dbReference type="PANTHER" id="PTHR43566:SF2">
    <property type="entry name" value="DUF4143 DOMAIN-CONTAINING PROTEIN"/>
    <property type="match status" value="1"/>
</dbReference>
<comment type="caution">
    <text evidence="3">The sequence shown here is derived from an EMBL/GenBank/DDBJ whole genome shotgun (WGS) entry which is preliminary data.</text>
</comment>
<dbReference type="SUPFAM" id="SSF52540">
    <property type="entry name" value="P-loop containing nucleoside triphosphate hydrolases"/>
    <property type="match status" value="1"/>
</dbReference>
<reference evidence="3 4" key="1">
    <citation type="submission" date="2019-10" db="EMBL/GenBank/DDBJ databases">
        <title>Nocardia macrotermitis sp. nov. and Nocardia aurantia sp. nov., isolated from the gut of fungus growing-termite Macrotermes natalensis.</title>
        <authorList>
            <person name="Benndorf R."/>
            <person name="Schwitalla J."/>
            <person name="Martin K."/>
            <person name="De Beer W."/>
            <person name="Kaster A.-K."/>
            <person name="Vollmers J."/>
            <person name="Poulsen M."/>
            <person name="Beemelmanns C."/>
        </authorList>
    </citation>
    <scope>NUCLEOTIDE SEQUENCE [LARGE SCALE GENOMIC DNA]</scope>
    <source>
        <strain evidence="3 4">RB20</strain>
    </source>
</reference>
<dbReference type="Pfam" id="PF13173">
    <property type="entry name" value="AAA_14"/>
    <property type="match status" value="1"/>
</dbReference>
<dbReference type="InterPro" id="IPR041682">
    <property type="entry name" value="AAA_14"/>
</dbReference>
<dbReference type="InterPro" id="IPR036390">
    <property type="entry name" value="WH_DNA-bd_sf"/>
</dbReference>
<organism evidence="3 4">
    <name type="scientific">Nocardia macrotermitis</name>
    <dbReference type="NCBI Taxonomy" id="2585198"/>
    <lineage>
        <taxon>Bacteria</taxon>
        <taxon>Bacillati</taxon>
        <taxon>Actinomycetota</taxon>
        <taxon>Actinomycetes</taxon>
        <taxon>Mycobacteriales</taxon>
        <taxon>Nocardiaceae</taxon>
        <taxon>Nocardia</taxon>
    </lineage>
</organism>
<feature type="domain" description="DUF4143" evidence="2">
    <location>
        <begin position="205"/>
        <end position="363"/>
    </location>
</feature>
<protein>
    <recommendedName>
        <fullName evidence="5">ATP-binding protein</fullName>
    </recommendedName>
</protein>
<dbReference type="PANTHER" id="PTHR43566">
    <property type="entry name" value="CONSERVED PROTEIN"/>
    <property type="match status" value="1"/>
</dbReference>
<dbReference type="OrthoDB" id="128089at2"/>
<dbReference type="EMBL" id="WEGK01000007">
    <property type="protein sequence ID" value="MQY20486.1"/>
    <property type="molecule type" value="Genomic_DNA"/>
</dbReference>
<evidence type="ECO:0000313" key="3">
    <source>
        <dbReference type="EMBL" id="MQY20486.1"/>
    </source>
</evidence>
<sequence length="433" mass="47582">MHTSSGPARPRNAEILVAEALEDTRVVLVNGARQCGKSTLVKVAAKGRDAEWRDLDTALTRQAALDDPDGFVDFPGLMVIDEIQRSPDLLLSIKAQVDRDPRPGRYLLTGSARVLGLRALPDTLVGRMETIELWPFSQGEIDGATDHFIDAVFAEGADLRHTSTVSRAEYADRVARGGFPEAVARTNDKRRRVFFNSYVSDLVARDVQQLSEIERTTEIRALIQMLAARSGQLLSTSTLSRELGLATTTITRYLALLEEVFLIKRIPAWSRNISTRATAIPKVSFVDSGIAANEIGADARSMLRPTGQFGPLFEGFVLMELARQLTWAQEDIQLFHYRTKDQVEVDAVLENRRGKVVAIEVKAASTVGTNDFRGLRHLAERLGDDFLAGIVMHTGQQTLPFGPKMLAMPAAALWEARVAAVPHNATCAATRPV</sequence>
<evidence type="ECO:0000259" key="2">
    <source>
        <dbReference type="Pfam" id="PF13635"/>
    </source>
</evidence>
<proteinExistence type="predicted"/>
<dbReference type="SUPFAM" id="SSF46785">
    <property type="entry name" value="Winged helix' DNA-binding domain"/>
    <property type="match status" value="1"/>
</dbReference>
<dbReference type="AlphaFoldDB" id="A0A7K0D428"/>
<name>A0A7K0D428_9NOCA</name>
<dbReference type="InterPro" id="IPR027417">
    <property type="entry name" value="P-loop_NTPase"/>
</dbReference>
<gene>
    <name evidence="3" type="ORF">NRB20_35910</name>
</gene>
<dbReference type="RefSeq" id="WP_153411256.1">
    <property type="nucleotide sequence ID" value="NZ_WEGK01000007.1"/>
</dbReference>
<feature type="domain" description="AAA" evidence="1">
    <location>
        <begin position="24"/>
        <end position="141"/>
    </location>
</feature>
<keyword evidence="4" id="KW-1185">Reference proteome</keyword>
<dbReference type="InterPro" id="IPR025420">
    <property type="entry name" value="DUF4143"/>
</dbReference>
<evidence type="ECO:0000259" key="1">
    <source>
        <dbReference type="Pfam" id="PF13173"/>
    </source>
</evidence>